<dbReference type="Proteomes" id="UP001296776">
    <property type="component" value="Unassembled WGS sequence"/>
</dbReference>
<dbReference type="AlphaFoldDB" id="A0AAJ0XAC0"/>
<evidence type="ECO:0000313" key="3">
    <source>
        <dbReference type="Proteomes" id="UP001296776"/>
    </source>
</evidence>
<comment type="caution">
    <text evidence="2">The sequence shown here is derived from an EMBL/GenBank/DDBJ whole genome shotgun (WGS) entry which is preliminary data.</text>
</comment>
<reference evidence="2" key="2">
    <citation type="journal article" date="2020" name="Microorganisms">
        <title>Osmotic Adaptation and Compatible Solute Biosynthesis of Phototrophic Bacteria as Revealed from Genome Analyses.</title>
        <authorList>
            <person name="Imhoff J.F."/>
            <person name="Rahn T."/>
            <person name="Kunzel S."/>
            <person name="Keller A."/>
            <person name="Neulinger S.C."/>
        </authorList>
    </citation>
    <scope>NUCLEOTIDE SEQUENCE</scope>
    <source>
        <strain evidence="2">DSM 11080</strain>
    </source>
</reference>
<evidence type="ECO:0000313" key="2">
    <source>
        <dbReference type="EMBL" id="MBK1704990.1"/>
    </source>
</evidence>
<sequence length="74" mass="7964">MDRCGIRSSRSRLGHESGAGERAWAEQNVAMAEPKRDILSRRGIARANASGRLCSGALEALSKCLASLHKLLIC</sequence>
<keyword evidence="3" id="KW-1185">Reference proteome</keyword>
<organism evidence="2 3">
    <name type="scientific">Halochromatium glycolicum</name>
    <dbReference type="NCBI Taxonomy" id="85075"/>
    <lineage>
        <taxon>Bacteria</taxon>
        <taxon>Pseudomonadati</taxon>
        <taxon>Pseudomonadota</taxon>
        <taxon>Gammaproteobacteria</taxon>
        <taxon>Chromatiales</taxon>
        <taxon>Chromatiaceae</taxon>
        <taxon>Halochromatium</taxon>
    </lineage>
</organism>
<dbReference type="EMBL" id="NRSJ01000017">
    <property type="protein sequence ID" value="MBK1704990.1"/>
    <property type="molecule type" value="Genomic_DNA"/>
</dbReference>
<name>A0AAJ0XAC0_9GAMM</name>
<gene>
    <name evidence="2" type="ORF">CKO40_10670</name>
</gene>
<reference evidence="2" key="1">
    <citation type="submission" date="2017-08" db="EMBL/GenBank/DDBJ databases">
        <authorList>
            <person name="Imhoff J.F."/>
            <person name="Rahn T."/>
            <person name="Kuenzel S."/>
            <person name="Neulinger S.C."/>
        </authorList>
    </citation>
    <scope>NUCLEOTIDE SEQUENCE</scope>
    <source>
        <strain evidence="2">DSM 11080</strain>
    </source>
</reference>
<evidence type="ECO:0000256" key="1">
    <source>
        <dbReference type="SAM" id="MobiDB-lite"/>
    </source>
</evidence>
<protein>
    <submittedName>
        <fullName evidence="2">Uncharacterized protein</fullName>
    </submittedName>
</protein>
<proteinExistence type="predicted"/>
<accession>A0AAJ0XAC0</accession>
<feature type="region of interest" description="Disordered" evidence="1">
    <location>
        <begin position="1"/>
        <end position="21"/>
    </location>
</feature>